<name>W6NEU5_CLOTY</name>
<protein>
    <submittedName>
        <fullName evidence="3">Xanthine and CO dehydrogenases maturation factor, XdhC/CoxF family</fullName>
    </submittedName>
</protein>
<feature type="domain" description="XdhC- CoxI" evidence="1">
    <location>
        <begin position="13"/>
        <end position="77"/>
    </location>
</feature>
<dbReference type="Pfam" id="PF02625">
    <property type="entry name" value="XdhC_CoxI"/>
    <property type="match status" value="1"/>
</dbReference>
<dbReference type="PANTHER" id="PTHR30388:SF6">
    <property type="entry name" value="XANTHINE DEHYDROGENASE SUBUNIT A-RELATED"/>
    <property type="match status" value="1"/>
</dbReference>
<keyword evidence="4" id="KW-1185">Reference proteome</keyword>
<evidence type="ECO:0000259" key="2">
    <source>
        <dbReference type="Pfam" id="PF13478"/>
    </source>
</evidence>
<dbReference type="PANTHER" id="PTHR30388">
    <property type="entry name" value="ALDEHYDE OXIDOREDUCTASE MOLYBDENUM COFACTOR ASSEMBLY PROTEIN"/>
    <property type="match status" value="1"/>
</dbReference>
<dbReference type="AlphaFoldDB" id="W6NEU5"/>
<dbReference type="Pfam" id="PF13478">
    <property type="entry name" value="XdhC_C"/>
    <property type="match status" value="1"/>
</dbReference>
<evidence type="ECO:0000313" key="3">
    <source>
        <dbReference type="EMBL" id="CDL90592.1"/>
    </source>
</evidence>
<feature type="domain" description="XdhC Rossmann" evidence="2">
    <location>
        <begin position="190"/>
        <end position="333"/>
    </location>
</feature>
<accession>W6NEU5</accession>
<dbReference type="Gene3D" id="3.40.50.720">
    <property type="entry name" value="NAD(P)-binding Rossmann-like Domain"/>
    <property type="match status" value="1"/>
</dbReference>
<evidence type="ECO:0000259" key="1">
    <source>
        <dbReference type="Pfam" id="PF02625"/>
    </source>
</evidence>
<dbReference type="EMBL" id="CBXI010000008">
    <property type="protein sequence ID" value="CDL90592.1"/>
    <property type="molecule type" value="Genomic_DNA"/>
</dbReference>
<evidence type="ECO:0000313" key="4">
    <source>
        <dbReference type="Proteomes" id="UP000019482"/>
    </source>
</evidence>
<gene>
    <name evidence="3" type="ORF">CTDIVETGP_0662</name>
</gene>
<dbReference type="InterPro" id="IPR027051">
    <property type="entry name" value="XdhC_Rossmann_dom"/>
</dbReference>
<dbReference type="NCBIfam" id="NF045664">
    <property type="entry name" value="XdhC_rel_AOR"/>
    <property type="match status" value="1"/>
</dbReference>
<dbReference type="RefSeq" id="WP_017894796.1">
    <property type="nucleotide sequence ID" value="NZ_CBXI010000008.1"/>
</dbReference>
<dbReference type="GeneID" id="29419919"/>
<dbReference type="InterPro" id="IPR052698">
    <property type="entry name" value="MoCofactor_Util/Proc"/>
</dbReference>
<dbReference type="InterPro" id="IPR003777">
    <property type="entry name" value="XdhC_CoxI"/>
</dbReference>
<dbReference type="OrthoDB" id="9773039at2"/>
<comment type="caution">
    <text evidence="3">The sequence shown here is derived from an EMBL/GenBank/DDBJ whole genome shotgun (WGS) entry which is preliminary data.</text>
</comment>
<organism evidence="3 4">
    <name type="scientific">Clostridium tyrobutyricum DIVETGP</name>
    <dbReference type="NCBI Taxonomy" id="1408889"/>
    <lineage>
        <taxon>Bacteria</taxon>
        <taxon>Bacillati</taxon>
        <taxon>Bacillota</taxon>
        <taxon>Clostridia</taxon>
        <taxon>Eubacteriales</taxon>
        <taxon>Clostridiaceae</taxon>
        <taxon>Clostridium</taxon>
    </lineage>
</organism>
<reference evidence="3 4" key="1">
    <citation type="journal article" date="2015" name="Genome Announc.">
        <title>Draft Genome Sequence of Clostridium tyrobutyricum Strain DIVETGP, Isolated from Cow's Milk for Grana Padano Production.</title>
        <authorList>
            <person name="Soggiu A."/>
            <person name="Piras C."/>
            <person name="Gaiarsa S."/>
            <person name="Sassera D."/>
            <person name="Roncada P."/>
            <person name="Bendixen E."/>
            <person name="Brasca M."/>
            <person name="Bonizzi L."/>
        </authorList>
    </citation>
    <scope>NUCLEOTIDE SEQUENCE [LARGE SCALE GENOMIC DNA]</scope>
    <source>
        <strain evidence="3 4">DIVETGP</strain>
    </source>
</reference>
<sequence>MNDIYKNIYKYLTQDRSILIATIYTSEGSSPRTSGAKMIIFKDKSIYGTIGGGRLEAQVIEASSKVFEKKENLIMKFDLNGVRDTDMICGGAVEVIIEYLSSKNADCVELYKEVANSIDSLNSCYIITSIDTKVNSVKYDLYRDCKFIFNKFTNNKCVYNIIKDNLRKLKSVKINSGLIIVEPVLVKENVFIFGAGHVSQQIAKLTSMVGFNTIVIDDRAEFANKNKFPEADKILVLDDFKNCMDSLDIDDRSYIIIVTRGHKSDLIVLKQALKTRAYYIGGMGSKRKKLEFFNKLKDDGFDDKALGRIFIPIGIEIGSETPEEIAVSIVAELIQKRSQNIELHSSFAINDKTL</sequence>
<dbReference type="Proteomes" id="UP000019482">
    <property type="component" value="Unassembled WGS sequence"/>
</dbReference>
<proteinExistence type="predicted"/>